<dbReference type="SMART" id="SM01110">
    <property type="entry name" value="Cutinase"/>
    <property type="match status" value="1"/>
</dbReference>
<evidence type="ECO:0000256" key="3">
    <source>
        <dbReference type="ARBA" id="ARBA00022801"/>
    </source>
</evidence>
<evidence type="ECO:0000313" key="6">
    <source>
        <dbReference type="Proteomes" id="UP000019277"/>
    </source>
</evidence>
<dbReference type="PANTHER" id="PTHR33630">
    <property type="entry name" value="CUTINASE RV1984C-RELATED-RELATED"/>
    <property type="match status" value="1"/>
</dbReference>
<comment type="caution">
    <text evidence="5">The sequence shown here is derived from an EMBL/GenBank/DDBJ whole genome shotgun (WGS) entry which is preliminary data.</text>
</comment>
<keyword evidence="6" id="KW-1185">Reference proteome</keyword>
<name>W7ICM0_9PSEU</name>
<sequence length="298" mass="30951">MLSAVALVAVPQASADVRAAACATVAVFETDGYNSGETLSSWRASAFNQNPPAGYEIVEVPYYAGVFPVVDAQALDESVANGAAELDAAVRRYHAACPDTQLRLAGYSEGAVVAGEVLEMYANSTVIPHDKLSGTLYGNPRRSFGDGGRGGVAGGIETNLPTFLPGVTMRGGRDFGDIPVRDVCNENDGICNSTNMITNLLAFANGLYGYAAGDHAYVLNPAVDTGAGLTLHPQAPRIGYGAPLPIPVGTPWQIQQLLGGASPRQAVVTARDSVESVLPASVLAQLQSDPWYQLIAAA</sequence>
<gene>
    <name evidence="5" type="ORF">UO65_6462</name>
</gene>
<evidence type="ECO:0000256" key="1">
    <source>
        <dbReference type="ARBA" id="ARBA00007534"/>
    </source>
</evidence>
<evidence type="ECO:0000256" key="4">
    <source>
        <dbReference type="ARBA" id="ARBA00023157"/>
    </source>
</evidence>
<dbReference type="Proteomes" id="UP000019277">
    <property type="component" value="Unassembled WGS sequence"/>
</dbReference>
<dbReference type="InterPro" id="IPR000675">
    <property type="entry name" value="Cutinase/axe"/>
</dbReference>
<dbReference type="EMBL" id="AYXG01000245">
    <property type="protein sequence ID" value="EWC58253.1"/>
    <property type="molecule type" value="Genomic_DNA"/>
</dbReference>
<dbReference type="InterPro" id="IPR029058">
    <property type="entry name" value="AB_hydrolase_fold"/>
</dbReference>
<dbReference type="Gene3D" id="3.40.50.1820">
    <property type="entry name" value="alpha/beta hydrolase"/>
    <property type="match status" value="1"/>
</dbReference>
<dbReference type="PANTHER" id="PTHR33630:SF9">
    <property type="entry name" value="CUTINASE 4"/>
    <property type="match status" value="1"/>
</dbReference>
<protein>
    <submittedName>
        <fullName evidence="5">Uncharacterized protein</fullName>
    </submittedName>
</protein>
<organism evidence="5 6">
    <name type="scientific">Actinokineospora spheciospongiae</name>
    <dbReference type="NCBI Taxonomy" id="909613"/>
    <lineage>
        <taxon>Bacteria</taxon>
        <taxon>Bacillati</taxon>
        <taxon>Actinomycetota</taxon>
        <taxon>Actinomycetes</taxon>
        <taxon>Pseudonocardiales</taxon>
        <taxon>Pseudonocardiaceae</taxon>
        <taxon>Actinokineospora</taxon>
    </lineage>
</organism>
<dbReference type="Pfam" id="PF01083">
    <property type="entry name" value="Cutinase"/>
    <property type="match status" value="1"/>
</dbReference>
<comment type="similarity">
    <text evidence="1">Belongs to the cutinase family.</text>
</comment>
<dbReference type="AlphaFoldDB" id="W7ICM0"/>
<keyword evidence="4" id="KW-1015">Disulfide bond</keyword>
<dbReference type="eggNOG" id="COG4223">
    <property type="taxonomic scope" value="Bacteria"/>
</dbReference>
<keyword evidence="2" id="KW-0719">Serine esterase</keyword>
<dbReference type="STRING" id="909613.UO65_6462"/>
<proteinExistence type="inferred from homology"/>
<accession>W7ICM0</accession>
<reference evidence="5 6" key="1">
    <citation type="journal article" date="2014" name="Genome Announc.">
        <title>Draft Genome Sequence of the Antitrypanosomally Active Sponge-Associated Bacterium Actinokineospora sp. Strain EG49.</title>
        <authorList>
            <person name="Harjes J."/>
            <person name="Ryu T."/>
            <person name="Abdelmohsen U.R."/>
            <person name="Moitinho-Silva L."/>
            <person name="Horn H."/>
            <person name="Ravasi T."/>
            <person name="Hentschel U."/>
        </authorList>
    </citation>
    <scope>NUCLEOTIDE SEQUENCE [LARGE SCALE GENOMIC DNA]</scope>
    <source>
        <strain evidence="5 6">EG49</strain>
    </source>
</reference>
<dbReference type="GO" id="GO:0052689">
    <property type="term" value="F:carboxylic ester hydrolase activity"/>
    <property type="evidence" value="ECO:0007669"/>
    <property type="project" value="UniProtKB-KW"/>
</dbReference>
<evidence type="ECO:0000313" key="5">
    <source>
        <dbReference type="EMBL" id="EWC58253.1"/>
    </source>
</evidence>
<dbReference type="SUPFAM" id="SSF53474">
    <property type="entry name" value="alpha/beta-Hydrolases"/>
    <property type="match status" value="1"/>
</dbReference>
<dbReference type="PATRIC" id="fig|909613.9.peg.6457"/>
<keyword evidence="3" id="KW-0378">Hydrolase</keyword>
<evidence type="ECO:0000256" key="2">
    <source>
        <dbReference type="ARBA" id="ARBA00022487"/>
    </source>
</evidence>